<dbReference type="Proteomes" id="UP001165044">
    <property type="component" value="Unassembled WGS sequence"/>
</dbReference>
<keyword evidence="3" id="KW-1185">Reference proteome</keyword>
<evidence type="ECO:0000256" key="1">
    <source>
        <dbReference type="SAM" id="Coils"/>
    </source>
</evidence>
<sequence>MNDFKRFAPGALTVLVAVGFTACQPKASDATVQAQVAAQLQAKAAEDRVAMLEQQVADMKAGKNRASGDQEAINQVSLAHMRALDRQLADARQRAAERRKDAATLASTPVAQLPRVTIVEVPSGTRITVRMGAELATDRDQAGDPWSGTLSEDVMVGNTVVWPAGTNVSGVVAQSTPAGRLSSGNGGLGIRLTTVGHNGVDAGTYMVVGDTRGKRDAKFIGGTAALGALVGVLTDKNHQGDHALGGAAAGALAGTALAAGTADTVIRIPSSQLVTFSLTAPEPVSVK</sequence>
<evidence type="ECO:0000313" key="2">
    <source>
        <dbReference type="EMBL" id="GLH65867.1"/>
    </source>
</evidence>
<organism evidence="2 3">
    <name type="scientific">Geothrix edaphica</name>
    <dbReference type="NCBI Taxonomy" id="2927976"/>
    <lineage>
        <taxon>Bacteria</taxon>
        <taxon>Pseudomonadati</taxon>
        <taxon>Acidobacteriota</taxon>
        <taxon>Holophagae</taxon>
        <taxon>Holophagales</taxon>
        <taxon>Holophagaceae</taxon>
        <taxon>Geothrix</taxon>
    </lineage>
</organism>
<gene>
    <name evidence="2" type="ORF">GETHED_02310</name>
</gene>
<reference evidence="2" key="1">
    <citation type="journal article" date="2023" name="Antonie Van Leeuwenhoek">
        <title>Mesoterricola silvestris gen. nov., sp. nov., Mesoterricola sediminis sp. nov., Geothrix oryzae sp. nov., Geothrix edaphica sp. nov., Geothrix rubra sp. nov., and Geothrix limicola sp. nov., six novel members of Acidobacteriota isolated from soils.</title>
        <authorList>
            <person name="Itoh H."/>
            <person name="Sugisawa Y."/>
            <person name="Mise K."/>
            <person name="Xu Z."/>
            <person name="Kuniyasu M."/>
            <person name="Ushijima N."/>
            <person name="Kawano K."/>
            <person name="Kobayashi E."/>
            <person name="Shiratori Y."/>
            <person name="Masuda Y."/>
            <person name="Senoo K."/>
        </authorList>
    </citation>
    <scope>NUCLEOTIDE SEQUENCE</scope>
    <source>
        <strain evidence="2">Red802</strain>
    </source>
</reference>
<evidence type="ECO:0008006" key="4">
    <source>
        <dbReference type="Google" id="ProtNLM"/>
    </source>
</evidence>
<feature type="coiled-coil region" evidence="1">
    <location>
        <begin position="35"/>
        <end position="101"/>
    </location>
</feature>
<dbReference type="EMBL" id="BSDC01000001">
    <property type="protein sequence ID" value="GLH65867.1"/>
    <property type="molecule type" value="Genomic_DNA"/>
</dbReference>
<dbReference type="RefSeq" id="WP_285605958.1">
    <property type="nucleotide sequence ID" value="NZ_BSDC01000001.1"/>
</dbReference>
<evidence type="ECO:0000313" key="3">
    <source>
        <dbReference type="Proteomes" id="UP001165044"/>
    </source>
</evidence>
<protein>
    <recommendedName>
        <fullName evidence="4">Glycine zipper 2TM domain-containing protein</fullName>
    </recommendedName>
</protein>
<accession>A0ABQ5PU21</accession>
<proteinExistence type="predicted"/>
<comment type="caution">
    <text evidence="2">The sequence shown here is derived from an EMBL/GenBank/DDBJ whole genome shotgun (WGS) entry which is preliminary data.</text>
</comment>
<name>A0ABQ5PU21_9BACT</name>
<keyword evidence="1" id="KW-0175">Coiled coil</keyword>
<dbReference type="PROSITE" id="PS51257">
    <property type="entry name" value="PROKAR_LIPOPROTEIN"/>
    <property type="match status" value="1"/>
</dbReference>